<sequence length="225" mass="26964">MNFSTLIYKSDLQDKEPFSRFSNLKEDEDYYFNEQDGYYKFSVDLEQLVRGNIIDDFYENLEEIDLDKTTIYTFQTLKLNCDDSLLRLFPKVSLLLETIIDFCNKLIYYYENSADKSYFYTLEYENRSATMHRFAADNENYKVDTYDTIDNETDEIELYNYDRKSSQKIALKDKKEITILGHDFVIKKIFFNDKKIERLSKLLDLVEVSKYYKGSSSFIEMDNSF</sequence>
<dbReference type="Proteomes" id="UP000640614">
    <property type="component" value="Unassembled WGS sequence"/>
</dbReference>
<evidence type="ECO:0000313" key="1">
    <source>
        <dbReference type="EMBL" id="MBE8724738.1"/>
    </source>
</evidence>
<gene>
    <name evidence="1" type="ORF">C4F50_07215</name>
</gene>
<name>A0ABR9TH91_9FLAO</name>
<keyword evidence="2" id="KW-1185">Reference proteome</keyword>
<organism evidence="1 2">
    <name type="scientific">Flavobacterium hungaricum</name>
    <dbReference type="NCBI Taxonomy" id="2082725"/>
    <lineage>
        <taxon>Bacteria</taxon>
        <taxon>Pseudomonadati</taxon>
        <taxon>Bacteroidota</taxon>
        <taxon>Flavobacteriia</taxon>
        <taxon>Flavobacteriales</taxon>
        <taxon>Flavobacteriaceae</taxon>
        <taxon>Flavobacterium</taxon>
    </lineage>
</organism>
<dbReference type="EMBL" id="PRDM01000001">
    <property type="protein sequence ID" value="MBE8724738.1"/>
    <property type="molecule type" value="Genomic_DNA"/>
</dbReference>
<accession>A0ABR9TH91</accession>
<evidence type="ECO:0000313" key="2">
    <source>
        <dbReference type="Proteomes" id="UP000640614"/>
    </source>
</evidence>
<dbReference type="RefSeq" id="WP_193845714.1">
    <property type="nucleotide sequence ID" value="NZ_PRDM01000001.1"/>
</dbReference>
<reference evidence="1 2" key="1">
    <citation type="submission" date="2018-07" db="EMBL/GenBank/DDBJ databases">
        <title>Genome assembly of strain KB82.</title>
        <authorList>
            <person name="Kukolya J."/>
            <person name="Horvath B."/>
            <person name="Nagy I."/>
            <person name="Toth A."/>
        </authorList>
    </citation>
    <scope>NUCLEOTIDE SEQUENCE [LARGE SCALE GENOMIC DNA]</scope>
    <source>
        <strain evidence="1 2">Kb82</strain>
    </source>
</reference>
<proteinExistence type="predicted"/>
<protein>
    <submittedName>
        <fullName evidence="1">Uncharacterized protein</fullName>
    </submittedName>
</protein>
<comment type="caution">
    <text evidence="1">The sequence shown here is derived from an EMBL/GenBank/DDBJ whole genome shotgun (WGS) entry which is preliminary data.</text>
</comment>